<dbReference type="InterPro" id="IPR009678">
    <property type="entry name" value="Phage_tail_completion_R"/>
</dbReference>
<evidence type="ECO:0000313" key="3">
    <source>
        <dbReference type="Proteomes" id="UP000280395"/>
    </source>
</evidence>
<comment type="caution">
    <text evidence="2">The sequence shown here is derived from an EMBL/GenBank/DDBJ whole genome shotgun (WGS) entry which is preliminary data.</text>
</comment>
<evidence type="ECO:0000256" key="1">
    <source>
        <dbReference type="SAM" id="MobiDB-lite"/>
    </source>
</evidence>
<evidence type="ECO:0000313" key="2">
    <source>
        <dbReference type="EMBL" id="RMU67290.1"/>
    </source>
</evidence>
<dbReference type="Pfam" id="PF06891">
    <property type="entry name" value="P2_Phage_GpR"/>
    <property type="match status" value="1"/>
</dbReference>
<feature type="region of interest" description="Disordered" evidence="1">
    <location>
        <begin position="157"/>
        <end position="176"/>
    </location>
</feature>
<sequence length="176" mass="19659">MNKPDSLRSHLLGAVPDLRHNPDRLLIFIDNGKVRCTAAISLSFEYTYDLQIILTDYAGHPDSVMLPLLGWLRVNQSELLVNLDKSADGIKFEADVLDNSKVDLSLSLPLTERVVVKKQADGTFQVSHPEEPQYTEYEESGPIQLFANGELVAEWQPAPPVDGMALATPHPRRRND</sequence>
<protein>
    <recommendedName>
        <fullName evidence="4">Tail protein</fullName>
    </recommendedName>
</protein>
<proteinExistence type="predicted"/>
<organism evidence="2 3">
    <name type="scientific">Pseudomonas syringae pv. avii</name>
    <dbReference type="NCBI Taxonomy" id="663959"/>
    <lineage>
        <taxon>Bacteria</taxon>
        <taxon>Pseudomonadati</taxon>
        <taxon>Pseudomonadota</taxon>
        <taxon>Gammaproteobacteria</taxon>
        <taxon>Pseudomonadales</taxon>
        <taxon>Pseudomonadaceae</taxon>
        <taxon>Pseudomonas</taxon>
        <taxon>Pseudomonas syringae</taxon>
    </lineage>
</organism>
<dbReference type="EMBL" id="RBUA01000015">
    <property type="protein sequence ID" value="RMU67290.1"/>
    <property type="molecule type" value="Genomic_DNA"/>
</dbReference>
<dbReference type="Proteomes" id="UP000280395">
    <property type="component" value="Unassembled WGS sequence"/>
</dbReference>
<gene>
    <name evidence="2" type="ORF">ALP29_03633</name>
</gene>
<dbReference type="RefSeq" id="WP_122299104.1">
    <property type="nucleotide sequence ID" value="NZ_RBUA01000015.1"/>
</dbReference>
<evidence type="ECO:0008006" key="4">
    <source>
        <dbReference type="Google" id="ProtNLM"/>
    </source>
</evidence>
<reference evidence="2 3" key="1">
    <citation type="submission" date="2018-08" db="EMBL/GenBank/DDBJ databases">
        <title>Recombination of ecologically and evolutionarily significant loci maintains genetic cohesion in the Pseudomonas syringae species complex.</title>
        <authorList>
            <person name="Dillon M."/>
            <person name="Thakur S."/>
            <person name="Almeida R.N.D."/>
            <person name="Weir B.S."/>
            <person name="Guttman D.S."/>
        </authorList>
    </citation>
    <scope>NUCLEOTIDE SEQUENCE [LARGE SCALE GENOMIC DNA]</scope>
    <source>
        <strain evidence="2 3">ICMP 14479</strain>
    </source>
</reference>
<name>A0A3M5W9N7_PSESX</name>
<dbReference type="AlphaFoldDB" id="A0A3M5W9N7"/>
<accession>A0A3M5W9N7</accession>